<dbReference type="InterPro" id="IPR005021">
    <property type="entry name" value="Terminase_largesu-like"/>
</dbReference>
<dbReference type="InterPro" id="IPR046462">
    <property type="entry name" value="TerL_nuclease"/>
</dbReference>
<name>A0A918SCX0_9HYPH</name>
<dbReference type="Gene3D" id="3.40.50.300">
    <property type="entry name" value="P-loop containing nucleotide triphosphate hydrolases"/>
    <property type="match status" value="1"/>
</dbReference>
<evidence type="ECO:0000313" key="3">
    <source>
        <dbReference type="EMBL" id="GHA35005.1"/>
    </source>
</evidence>
<accession>A0A918SCX0</accession>
<dbReference type="InterPro" id="IPR027417">
    <property type="entry name" value="P-loop_NTPase"/>
</dbReference>
<evidence type="ECO:0000313" key="4">
    <source>
        <dbReference type="Proteomes" id="UP000646579"/>
    </source>
</evidence>
<dbReference type="InterPro" id="IPR046461">
    <property type="entry name" value="TerL_ATPase"/>
</dbReference>
<dbReference type="PANTHER" id="PTHR41287">
    <property type="match status" value="1"/>
</dbReference>
<dbReference type="Pfam" id="PF20441">
    <property type="entry name" value="TerL_nuclease"/>
    <property type="match status" value="1"/>
</dbReference>
<protein>
    <submittedName>
        <fullName evidence="3">Terminase</fullName>
    </submittedName>
</protein>
<feature type="domain" description="Terminase large subunit-like endonuclease" evidence="2">
    <location>
        <begin position="242"/>
        <end position="522"/>
    </location>
</feature>
<organism evidence="3 4">
    <name type="scientific">Devosia pacifica</name>
    <dbReference type="NCBI Taxonomy" id="1335967"/>
    <lineage>
        <taxon>Bacteria</taxon>
        <taxon>Pseudomonadati</taxon>
        <taxon>Pseudomonadota</taxon>
        <taxon>Alphaproteobacteria</taxon>
        <taxon>Hyphomicrobiales</taxon>
        <taxon>Devosiaceae</taxon>
        <taxon>Devosia</taxon>
    </lineage>
</organism>
<keyword evidence="4" id="KW-1185">Reference proteome</keyword>
<evidence type="ECO:0000259" key="1">
    <source>
        <dbReference type="Pfam" id="PF03354"/>
    </source>
</evidence>
<dbReference type="Proteomes" id="UP000646579">
    <property type="component" value="Unassembled WGS sequence"/>
</dbReference>
<dbReference type="Pfam" id="PF03354">
    <property type="entry name" value="TerL_ATPase"/>
    <property type="match status" value="1"/>
</dbReference>
<sequence>MTTIPSASRSTYPHWIYDDTPIEDTFGDGERAVQFLRWLKHPKSGMPDKSFQLDHWLERIVRRIYGPRHPDGSRIVKTVVLLLPRGNRKTSTAAALALLHTVGPERVPHGEAIFAAADRKQASIAFKEALGIVQAHRTISGAVKVYDAHNSAKKIIYAKERVTLEVISGDAGTQHGRTPNFVLADELHVWPNFYLWEALQSGLDKSDNTLMVVATTAGRGQENVAWEQIEDARKVARGEVDDPSILPILFEADRDTDWRDESVWYATNPGLKHGYPSLEGFRRAAAKAERSMRERQSFRQLKLNVWLDQSTDPFIDMDVYDKCANDVEPMDNEPCWVAVDMSATTDLTAVVAAFRDDDGTVSVLPHFFLPGDLLRDRADRNGVSYPEWAEQGLLTATPGNVIDYRAVTDHILELCARFDVREIAFDPAYAQPVMGPLADEGLPVLTMRQGWVTQSPALNELERNIVGGTFRHGGHPLLRWCFSNVAIHTDSAGNRTMHKGKSTGRIDGAVATWMAVSRAAANDNSASAWDDPHFMQKVYG</sequence>
<dbReference type="Gene3D" id="3.30.420.240">
    <property type="match status" value="1"/>
</dbReference>
<proteinExistence type="predicted"/>
<reference evidence="3" key="2">
    <citation type="submission" date="2020-09" db="EMBL/GenBank/DDBJ databases">
        <authorList>
            <person name="Sun Q."/>
            <person name="Kim S."/>
        </authorList>
    </citation>
    <scope>NUCLEOTIDE SEQUENCE</scope>
    <source>
        <strain evidence="3">KCTC 32437</strain>
    </source>
</reference>
<dbReference type="GO" id="GO:0004519">
    <property type="term" value="F:endonuclease activity"/>
    <property type="evidence" value="ECO:0007669"/>
    <property type="project" value="InterPro"/>
</dbReference>
<dbReference type="PANTHER" id="PTHR41287:SF1">
    <property type="entry name" value="PROTEIN YMFN"/>
    <property type="match status" value="1"/>
</dbReference>
<feature type="domain" description="Terminase large subunit-like ATPase" evidence="1">
    <location>
        <begin position="59"/>
        <end position="226"/>
    </location>
</feature>
<dbReference type="EMBL" id="BMZE01000004">
    <property type="protein sequence ID" value="GHA35005.1"/>
    <property type="molecule type" value="Genomic_DNA"/>
</dbReference>
<evidence type="ECO:0000259" key="2">
    <source>
        <dbReference type="Pfam" id="PF20441"/>
    </source>
</evidence>
<dbReference type="AlphaFoldDB" id="A0A918SCX0"/>
<gene>
    <name evidence="3" type="ORF">GCM10007989_33650</name>
</gene>
<dbReference type="RefSeq" id="WP_189426960.1">
    <property type="nucleotide sequence ID" value="NZ_BMZE01000004.1"/>
</dbReference>
<comment type="caution">
    <text evidence="3">The sequence shown here is derived from an EMBL/GenBank/DDBJ whole genome shotgun (WGS) entry which is preliminary data.</text>
</comment>
<reference evidence="3" key="1">
    <citation type="journal article" date="2014" name="Int. J. Syst. Evol. Microbiol.">
        <title>Complete genome sequence of Corynebacterium casei LMG S-19264T (=DSM 44701T), isolated from a smear-ripened cheese.</title>
        <authorList>
            <consortium name="US DOE Joint Genome Institute (JGI-PGF)"/>
            <person name="Walter F."/>
            <person name="Albersmeier A."/>
            <person name="Kalinowski J."/>
            <person name="Ruckert C."/>
        </authorList>
    </citation>
    <scope>NUCLEOTIDE SEQUENCE</scope>
    <source>
        <strain evidence="3">KCTC 32437</strain>
    </source>
</reference>